<accession>A0A1R1B5C6</accession>
<organism evidence="4 5">
    <name type="scientific">Paenibacillus lautus</name>
    <name type="common">Bacillus lautus</name>
    <dbReference type="NCBI Taxonomy" id="1401"/>
    <lineage>
        <taxon>Bacteria</taxon>
        <taxon>Bacillati</taxon>
        <taxon>Bacillota</taxon>
        <taxon>Bacilli</taxon>
        <taxon>Bacillales</taxon>
        <taxon>Paenibacillaceae</taxon>
        <taxon>Paenibacillus</taxon>
    </lineage>
</organism>
<dbReference type="PROSITE" id="PS50937">
    <property type="entry name" value="HTH_MERR_2"/>
    <property type="match status" value="1"/>
</dbReference>
<dbReference type="GO" id="GO:0003700">
    <property type="term" value="F:DNA-binding transcription factor activity"/>
    <property type="evidence" value="ECO:0007669"/>
    <property type="project" value="InterPro"/>
</dbReference>
<dbReference type="STRING" id="1401.BK123_06320"/>
<comment type="caution">
    <text evidence="4">The sequence shown here is derived from an EMBL/GenBank/DDBJ whole genome shotgun (WGS) entry which is preliminary data.</text>
</comment>
<dbReference type="Proteomes" id="UP000187074">
    <property type="component" value="Unassembled WGS sequence"/>
</dbReference>
<dbReference type="InterPro" id="IPR047057">
    <property type="entry name" value="MerR_fam"/>
</dbReference>
<dbReference type="AlphaFoldDB" id="A0A1R1B5C6"/>
<keyword evidence="2" id="KW-0175">Coiled coil</keyword>
<dbReference type="EMBL" id="MRTF01000002">
    <property type="protein sequence ID" value="OME94728.1"/>
    <property type="molecule type" value="Genomic_DNA"/>
</dbReference>
<dbReference type="PANTHER" id="PTHR30204:SF83">
    <property type="entry name" value="TRANSCRIPTIONAL REGULATOR, MERR FAMILY"/>
    <property type="match status" value="1"/>
</dbReference>
<dbReference type="PRINTS" id="PR00040">
    <property type="entry name" value="HTHMERR"/>
</dbReference>
<dbReference type="Gene3D" id="1.10.1660.10">
    <property type="match status" value="1"/>
</dbReference>
<dbReference type="SMART" id="SM00422">
    <property type="entry name" value="HTH_MERR"/>
    <property type="match status" value="1"/>
</dbReference>
<dbReference type="CDD" id="cd01109">
    <property type="entry name" value="HTH_YyaN"/>
    <property type="match status" value="1"/>
</dbReference>
<proteinExistence type="predicted"/>
<feature type="domain" description="HTH merR-type" evidence="3">
    <location>
        <begin position="1"/>
        <end position="70"/>
    </location>
</feature>
<dbReference type="GO" id="GO:0003677">
    <property type="term" value="F:DNA binding"/>
    <property type="evidence" value="ECO:0007669"/>
    <property type="project" value="UniProtKB-KW"/>
</dbReference>
<evidence type="ECO:0000313" key="5">
    <source>
        <dbReference type="Proteomes" id="UP000187074"/>
    </source>
</evidence>
<dbReference type="RefSeq" id="WP_076321549.1">
    <property type="nucleotide sequence ID" value="NZ_MRTF01000002.1"/>
</dbReference>
<dbReference type="SUPFAM" id="SSF46955">
    <property type="entry name" value="Putative DNA-binding domain"/>
    <property type="match status" value="1"/>
</dbReference>
<evidence type="ECO:0000256" key="1">
    <source>
        <dbReference type="ARBA" id="ARBA00023125"/>
    </source>
</evidence>
<dbReference type="PANTHER" id="PTHR30204">
    <property type="entry name" value="REDOX-CYCLING DRUG-SENSING TRANSCRIPTIONAL ACTIVATOR SOXR"/>
    <property type="match status" value="1"/>
</dbReference>
<feature type="coiled-coil region" evidence="2">
    <location>
        <begin position="89"/>
        <end position="123"/>
    </location>
</feature>
<dbReference type="InterPro" id="IPR009061">
    <property type="entry name" value="DNA-bd_dom_put_sf"/>
</dbReference>
<dbReference type="OrthoDB" id="9811174at2"/>
<dbReference type="Pfam" id="PF13411">
    <property type="entry name" value="MerR_1"/>
    <property type="match status" value="1"/>
</dbReference>
<gene>
    <name evidence="4" type="ORF">BK123_06320</name>
</gene>
<keyword evidence="1" id="KW-0238">DNA-binding</keyword>
<evidence type="ECO:0000256" key="2">
    <source>
        <dbReference type="SAM" id="Coils"/>
    </source>
</evidence>
<sequence length="135" mass="16171">MSYRIGEMARILGTSEHTLRYYEKMGLVVPKRDSNKIRFYTDEDGNWLKFILHMKQTGMSLEDLKKYIDLLEKGQEGLDKLLQILYNHQEEVRAKLNIYQENLKLLEKKIQFYEESRKLGKNKNLFNKFVEDAEC</sequence>
<dbReference type="InterPro" id="IPR000551">
    <property type="entry name" value="MerR-type_HTH_dom"/>
</dbReference>
<name>A0A1R1B5C6_PAELA</name>
<reference evidence="4 5" key="1">
    <citation type="submission" date="2016-11" db="EMBL/GenBank/DDBJ databases">
        <title>Paenibacillus species isolates.</title>
        <authorList>
            <person name="Beno S.M."/>
        </authorList>
    </citation>
    <scope>NUCLEOTIDE SEQUENCE [LARGE SCALE GENOMIC DNA]</scope>
    <source>
        <strain evidence="4 5">FSL F4-0100</strain>
    </source>
</reference>
<evidence type="ECO:0000259" key="3">
    <source>
        <dbReference type="PROSITE" id="PS50937"/>
    </source>
</evidence>
<evidence type="ECO:0000313" key="4">
    <source>
        <dbReference type="EMBL" id="OME94728.1"/>
    </source>
</evidence>
<protein>
    <recommendedName>
        <fullName evidence="3">HTH merR-type domain-containing protein</fullName>
    </recommendedName>
</protein>